<evidence type="ECO:0000313" key="2">
    <source>
        <dbReference type="Proteomes" id="UP000092445"/>
    </source>
</evidence>
<dbReference type="EnsemblMetazoa" id="GPAI002098-RA">
    <property type="protein sequence ID" value="GPAI002098-PA"/>
    <property type="gene ID" value="GPAI002098"/>
</dbReference>
<reference evidence="1" key="2">
    <citation type="submission" date="2020-05" db="UniProtKB">
        <authorList>
            <consortium name="EnsemblMetazoa"/>
        </authorList>
    </citation>
    <scope>IDENTIFICATION</scope>
    <source>
        <strain evidence="1">IAEA</strain>
    </source>
</reference>
<dbReference type="AlphaFoldDB" id="A0A1A9Z2V5"/>
<evidence type="ECO:0000313" key="1">
    <source>
        <dbReference type="EnsemblMetazoa" id="GPAI002098-PA"/>
    </source>
</evidence>
<protein>
    <submittedName>
        <fullName evidence="1">Uncharacterized protein</fullName>
    </submittedName>
</protein>
<accession>A0A1A9Z2V5</accession>
<sequence>MKTSSLESTSKTLCFASTYCIHQRSLQLHLNNLRHSSYQIETKNFKNNFAKKNYDISKMRLVQQVGTWLGVFYQSVVSMSISLYFGHNVSRFLQLLYLVSSQYLSDHMLFQSRRQKHTNTDVETATIALVLRKMAEARAAVLKPMAHEADCTTCLCTSHHFSRSCAVPMLGFNSRKRTPAIFTPDHTGTELSPCSPIIQP</sequence>
<keyword evidence="2" id="KW-1185">Reference proteome</keyword>
<name>A0A1A9Z2V5_GLOPL</name>
<dbReference type="Proteomes" id="UP000092445">
    <property type="component" value="Unassembled WGS sequence"/>
</dbReference>
<organism evidence="1 2">
    <name type="scientific">Glossina pallidipes</name>
    <name type="common">Tsetse fly</name>
    <dbReference type="NCBI Taxonomy" id="7398"/>
    <lineage>
        <taxon>Eukaryota</taxon>
        <taxon>Metazoa</taxon>
        <taxon>Ecdysozoa</taxon>
        <taxon>Arthropoda</taxon>
        <taxon>Hexapoda</taxon>
        <taxon>Insecta</taxon>
        <taxon>Pterygota</taxon>
        <taxon>Neoptera</taxon>
        <taxon>Endopterygota</taxon>
        <taxon>Diptera</taxon>
        <taxon>Brachycera</taxon>
        <taxon>Muscomorpha</taxon>
        <taxon>Hippoboscoidea</taxon>
        <taxon>Glossinidae</taxon>
        <taxon>Glossina</taxon>
    </lineage>
</organism>
<reference evidence="2" key="1">
    <citation type="submission" date="2014-03" db="EMBL/GenBank/DDBJ databases">
        <authorList>
            <person name="Aksoy S."/>
            <person name="Warren W."/>
            <person name="Wilson R.K."/>
        </authorList>
    </citation>
    <scope>NUCLEOTIDE SEQUENCE [LARGE SCALE GENOMIC DNA]</scope>
    <source>
        <strain evidence="2">IAEA</strain>
    </source>
</reference>
<dbReference type="VEuPathDB" id="VectorBase:GPAI002098"/>
<proteinExistence type="predicted"/>